<accession>A0ABT3MTF2</accession>
<keyword evidence="2" id="KW-1185">Reference proteome</keyword>
<reference evidence="1 2" key="1">
    <citation type="submission" date="2022-10" db="EMBL/GenBank/DDBJ databases">
        <title>High-quality genome sequences of two octocoral-associated bacteria, Endozoicomonas euniceicola EF212 and Endozoicomonas gorgoniicola PS125.</title>
        <authorList>
            <person name="Chiou Y.-J."/>
            <person name="Chen Y.-H."/>
        </authorList>
    </citation>
    <scope>NUCLEOTIDE SEQUENCE [LARGE SCALE GENOMIC DNA]</scope>
    <source>
        <strain evidence="1 2">PS125</strain>
    </source>
</reference>
<comment type="caution">
    <text evidence="1">The sequence shown here is derived from an EMBL/GenBank/DDBJ whole genome shotgun (WGS) entry which is preliminary data.</text>
</comment>
<proteinExistence type="predicted"/>
<dbReference type="EMBL" id="JAPFCC010000001">
    <property type="protein sequence ID" value="MCW7552650.1"/>
    <property type="molecule type" value="Genomic_DNA"/>
</dbReference>
<organism evidence="1 2">
    <name type="scientific">Endozoicomonas gorgoniicola</name>
    <dbReference type="NCBI Taxonomy" id="1234144"/>
    <lineage>
        <taxon>Bacteria</taxon>
        <taxon>Pseudomonadati</taxon>
        <taxon>Pseudomonadota</taxon>
        <taxon>Gammaproteobacteria</taxon>
        <taxon>Oceanospirillales</taxon>
        <taxon>Endozoicomonadaceae</taxon>
        <taxon>Endozoicomonas</taxon>
    </lineage>
</organism>
<dbReference type="Proteomes" id="UP001209854">
    <property type="component" value="Unassembled WGS sequence"/>
</dbReference>
<evidence type="ECO:0008006" key="3">
    <source>
        <dbReference type="Google" id="ProtNLM"/>
    </source>
</evidence>
<gene>
    <name evidence="1" type="ORF">NX722_08320</name>
</gene>
<sequence length="1437" mass="161240">MVKYTFSNVNGFRLNSSLAAVKREIVSSARETVPKIKREDGTTSPGWLFLLRCQTGIGKTYASAAFILDELIDVAKNAYIPNMNDAIVSAADFLEWASGITGFGKTQRSPALAASITLKKLKDRKFWNNESSSYLSFMDALVTRCSEVNNLIVESAADEGIKTHSEKMLSRLVAISERKIERKPIVAITDTGDNIKGFRDELLDHIKDDRRLDDFQRSFLKSQVIFLKANRDQVADVFESTVKPVIENHFSDSETLKACLDECERRYKLKGDDPVTKADFGKACDEINRELIGVYRQYVKKCEQDEKAVDKGLETKITKVFPATRFVNGDVTVLFMTTAKYLNAITHSRGRFNFQNDYKEHLLFIDESDKQESVIAKTIIEGRSYKIVDGFRAAHEAATSYKLSNTQRYEGVEEIMKPAFEKIIEVACGSFPPDHSWNVSKALSSQDPVQAFSSMGSLPAMVFNGMLRSTKEEYDDSDIEWVTAKPASTRHAVHMITTGNKDSDSSDSDGDGFPKVINEMSFAYVQFLGSLKRAAYKILKNVTEVDAKRASLGGAIKSLIKYYGIKSISSDVYDYITKTSSLRINLDSTPVVDTGFHTSGFNYTRVTREDASEDSVEFQQYKLPMSATGVLMGIVTGGAEVIGISATANAKTSLHNFDYDGMKRQLSKRFVEMTPEQAHRVHEEYCQKRNYVGHGVKININFTKSWEKTLVDVFDGDYGAMLSAVEATFDEVPDSSSIDGRVGQLSRVLQAMREFTEQEDTRYMLCLCSRGIGGNDQEKKLIKKALAKFADKGEKPKLFVKMNADAMRAGEFDEALGVLSSSATRKVIILSSFQSFGAGKNPQYIPGVKADVNSLIKVDDTRPKIDEKKADIDSLYVDLPTFMFPCGDSNSRLMDTNTRLTLFYNLMCLKEAGVIDGKKAKQFVLNAMEGKQRDKTVAQFVGAYMSKISTHSTFENSRDYCSAVIKYIEQAVGRMARSSFKRKFINIYADHGLIDIISRDNRSHDLLSHEYIALMKEAKKVATEECIDSVLIVTSELDDMTRAAFDANVKAHDKIMRQVKAINSYSRYEDHIESDIPTPSADALFDAAKAISEMPEPSFWEMVDILESASDEVGGVSQVGSFVEVIRNCEKGGKDILTTQKAIAENLDRVADGIRSKTIENVEREREKRRVSSRLVVKRWDRLRVYVLENPTLISDEDIPDDLSCIYIKVPKPDGDEASYKYLGTPDDSSPWGMGYRNIRKYEFFDGFSGGGVKRVCADEANLSHITGNPVIRKHFEDRGFATAWESGQCMMTPVVFTNIYRAAVSEQACEALLKDAGFICEPLPKGLEEKFDFTITDRRTGNKALVDVKFWRMSRMLKEGAADKIEKVSGITGINRVIYMNMLDFDGNRDIYHTDRFSKVTGTNDDNVMVIPGLMYNHKPEVIPGRMQRIRNFINN</sequence>
<dbReference type="RefSeq" id="WP_262567597.1">
    <property type="nucleotide sequence ID" value="NZ_JAPFCC010000001.1"/>
</dbReference>
<evidence type="ECO:0000313" key="2">
    <source>
        <dbReference type="Proteomes" id="UP001209854"/>
    </source>
</evidence>
<evidence type="ECO:0000313" key="1">
    <source>
        <dbReference type="EMBL" id="MCW7552650.1"/>
    </source>
</evidence>
<name>A0ABT3MTF2_9GAMM</name>
<protein>
    <recommendedName>
        <fullName evidence="3">Helicase ATP-binding domain-containing protein</fullName>
    </recommendedName>
</protein>